<dbReference type="AlphaFoldDB" id="A0A4P5PE41"/>
<keyword evidence="3" id="KW-1185">Reference proteome</keyword>
<gene>
    <name evidence="2" type="ORF">NRIC_17630</name>
</gene>
<sequence length="197" mass="22159">MSKGMVAALTVSLVLLSTFAWFMTTDSVQNNFKSGNPLFNVGLEDDFDPRDEVELDEEVDKVVAAKNTEDIDAFVRIMVFPTAQKDGEIFEVNLGDQVTLIGIDDTQWKDGKDGYYYYLGKLAPGQTTPNLFEKVKISIPDEQKEEYKDVKFDIVAKTEAIHTKSNDYRISWWGSANAQTTDPLKTIDEKLQEILAG</sequence>
<feature type="signal peptide" evidence="1">
    <location>
        <begin position="1"/>
        <end position="22"/>
    </location>
</feature>
<feature type="chain" id="PRO_5020457828" evidence="1">
    <location>
        <begin position="23"/>
        <end position="197"/>
    </location>
</feature>
<evidence type="ECO:0000313" key="2">
    <source>
        <dbReference type="EMBL" id="GCF93872.1"/>
    </source>
</evidence>
<organism evidence="2 3">
    <name type="scientific">Enterococcus florum</name>
    <dbReference type="NCBI Taxonomy" id="2480627"/>
    <lineage>
        <taxon>Bacteria</taxon>
        <taxon>Bacillati</taxon>
        <taxon>Bacillota</taxon>
        <taxon>Bacilli</taxon>
        <taxon>Lactobacillales</taxon>
        <taxon>Enterococcaceae</taxon>
        <taxon>Enterococcus</taxon>
    </lineage>
</organism>
<evidence type="ECO:0000313" key="3">
    <source>
        <dbReference type="Proteomes" id="UP000290567"/>
    </source>
</evidence>
<keyword evidence="1" id="KW-0732">Signal</keyword>
<proteinExistence type="predicted"/>
<name>A0A4P5PE41_9ENTE</name>
<dbReference type="RefSeq" id="WP_146622307.1">
    <property type="nucleotide sequence ID" value="NZ_BJCC01000013.1"/>
</dbReference>
<comment type="caution">
    <text evidence="2">The sequence shown here is derived from an EMBL/GenBank/DDBJ whole genome shotgun (WGS) entry which is preliminary data.</text>
</comment>
<protein>
    <submittedName>
        <fullName evidence="2">Uncharacterized protein</fullName>
    </submittedName>
</protein>
<dbReference type="OrthoDB" id="2194672at2"/>
<dbReference type="EMBL" id="BJCC01000013">
    <property type="protein sequence ID" value="GCF93872.1"/>
    <property type="molecule type" value="Genomic_DNA"/>
</dbReference>
<dbReference type="Proteomes" id="UP000290567">
    <property type="component" value="Unassembled WGS sequence"/>
</dbReference>
<evidence type="ECO:0000256" key="1">
    <source>
        <dbReference type="SAM" id="SignalP"/>
    </source>
</evidence>
<reference evidence="3" key="1">
    <citation type="submission" date="2019-02" db="EMBL/GenBank/DDBJ databases">
        <title>Draft genome sequence of Enterococcus sp. Gos25-1.</title>
        <authorList>
            <person name="Tanaka N."/>
            <person name="Shiwa Y."/>
            <person name="Fujita N."/>
        </authorList>
    </citation>
    <scope>NUCLEOTIDE SEQUENCE [LARGE SCALE GENOMIC DNA]</scope>
    <source>
        <strain evidence="3">Gos25-1</strain>
    </source>
</reference>
<accession>A0A4P5PE41</accession>